<evidence type="ECO:0000313" key="13">
    <source>
        <dbReference type="Proteomes" id="UP001374579"/>
    </source>
</evidence>
<evidence type="ECO:0000259" key="11">
    <source>
        <dbReference type="PROSITE" id="PS50262"/>
    </source>
</evidence>
<evidence type="ECO:0000256" key="10">
    <source>
        <dbReference type="SAM" id="Phobius"/>
    </source>
</evidence>
<feature type="transmembrane region" description="Helical" evidence="10">
    <location>
        <begin position="487"/>
        <end position="509"/>
    </location>
</feature>
<dbReference type="AlphaFoldDB" id="A0AAN9GHK2"/>
<dbReference type="GO" id="GO:0004930">
    <property type="term" value="F:G protein-coupled receptor activity"/>
    <property type="evidence" value="ECO:0007669"/>
    <property type="project" value="UniProtKB-KW"/>
</dbReference>
<keyword evidence="6 10" id="KW-0472">Membrane</keyword>
<gene>
    <name evidence="12" type="ORF">V1264_015015</name>
</gene>
<feature type="transmembrane region" description="Helical" evidence="10">
    <location>
        <begin position="110"/>
        <end position="137"/>
    </location>
</feature>
<dbReference type="Pfam" id="PF00001">
    <property type="entry name" value="7tm_1"/>
    <property type="match status" value="1"/>
</dbReference>
<feature type="compositionally biased region" description="Basic residues" evidence="9">
    <location>
        <begin position="374"/>
        <end position="391"/>
    </location>
</feature>
<dbReference type="Gene3D" id="1.20.1070.10">
    <property type="entry name" value="Rhodopsin 7-helix transmembrane proteins"/>
    <property type="match status" value="2"/>
</dbReference>
<comment type="subcellular location">
    <subcellularLocation>
        <location evidence="1">Cell membrane</location>
        <topology evidence="1">Multi-pass membrane protein</topology>
    </subcellularLocation>
</comment>
<keyword evidence="7" id="KW-0675">Receptor</keyword>
<keyword evidence="13" id="KW-1185">Reference proteome</keyword>
<dbReference type="PRINTS" id="PR00237">
    <property type="entry name" value="GPCRRHODOPSN"/>
</dbReference>
<keyword evidence="2" id="KW-1003">Cell membrane</keyword>
<dbReference type="InterPro" id="IPR000276">
    <property type="entry name" value="GPCR_Rhodpsn"/>
</dbReference>
<dbReference type="PANTHER" id="PTHR24248">
    <property type="entry name" value="ADRENERGIC RECEPTOR-RELATED G-PROTEIN COUPLED RECEPTOR"/>
    <property type="match status" value="1"/>
</dbReference>
<dbReference type="GO" id="GO:0005886">
    <property type="term" value="C:plasma membrane"/>
    <property type="evidence" value="ECO:0007669"/>
    <property type="project" value="UniProtKB-SubCell"/>
</dbReference>
<proteinExistence type="predicted"/>
<reference evidence="12 13" key="1">
    <citation type="submission" date="2024-02" db="EMBL/GenBank/DDBJ databases">
        <title>Chromosome-scale genome assembly of the rough periwinkle Littorina saxatilis.</title>
        <authorList>
            <person name="De Jode A."/>
            <person name="Faria R."/>
            <person name="Formenti G."/>
            <person name="Sims Y."/>
            <person name="Smith T.P."/>
            <person name="Tracey A."/>
            <person name="Wood J.M.D."/>
            <person name="Zagrodzka Z.B."/>
            <person name="Johannesson K."/>
            <person name="Butlin R.K."/>
            <person name="Leder E.H."/>
        </authorList>
    </citation>
    <scope>NUCLEOTIDE SEQUENCE [LARGE SCALE GENOMIC DNA]</scope>
    <source>
        <strain evidence="12">Snail1</strain>
        <tissue evidence="12">Muscle</tissue>
    </source>
</reference>
<dbReference type="GO" id="GO:0043410">
    <property type="term" value="P:positive regulation of MAPK cascade"/>
    <property type="evidence" value="ECO:0007669"/>
    <property type="project" value="TreeGrafter"/>
</dbReference>
<organism evidence="12 13">
    <name type="scientific">Littorina saxatilis</name>
    <dbReference type="NCBI Taxonomy" id="31220"/>
    <lineage>
        <taxon>Eukaryota</taxon>
        <taxon>Metazoa</taxon>
        <taxon>Spiralia</taxon>
        <taxon>Lophotrochozoa</taxon>
        <taxon>Mollusca</taxon>
        <taxon>Gastropoda</taxon>
        <taxon>Caenogastropoda</taxon>
        <taxon>Littorinimorpha</taxon>
        <taxon>Littorinoidea</taxon>
        <taxon>Littorinidae</taxon>
        <taxon>Littorina</taxon>
    </lineage>
</organism>
<evidence type="ECO:0000256" key="2">
    <source>
        <dbReference type="ARBA" id="ARBA00022475"/>
    </source>
</evidence>
<accession>A0AAN9GHK2</accession>
<evidence type="ECO:0000313" key="12">
    <source>
        <dbReference type="EMBL" id="KAK7107030.1"/>
    </source>
</evidence>
<evidence type="ECO:0000256" key="3">
    <source>
        <dbReference type="ARBA" id="ARBA00022692"/>
    </source>
</evidence>
<dbReference type="EMBL" id="JBAMIC010000004">
    <property type="protein sequence ID" value="KAK7107030.1"/>
    <property type="molecule type" value="Genomic_DNA"/>
</dbReference>
<feature type="region of interest" description="Disordered" evidence="9">
    <location>
        <begin position="374"/>
        <end position="414"/>
    </location>
</feature>
<evidence type="ECO:0000256" key="6">
    <source>
        <dbReference type="ARBA" id="ARBA00023136"/>
    </source>
</evidence>
<dbReference type="Proteomes" id="UP001374579">
    <property type="component" value="Unassembled WGS sequence"/>
</dbReference>
<evidence type="ECO:0000256" key="7">
    <source>
        <dbReference type="ARBA" id="ARBA00023170"/>
    </source>
</evidence>
<comment type="caution">
    <text evidence="12">The sequence shown here is derived from an EMBL/GenBank/DDBJ whole genome shotgun (WGS) entry which is preliminary data.</text>
</comment>
<evidence type="ECO:0000256" key="4">
    <source>
        <dbReference type="ARBA" id="ARBA00022989"/>
    </source>
</evidence>
<keyword evidence="4 10" id="KW-1133">Transmembrane helix</keyword>
<evidence type="ECO:0000256" key="8">
    <source>
        <dbReference type="ARBA" id="ARBA00023224"/>
    </source>
</evidence>
<feature type="transmembrane region" description="Helical" evidence="10">
    <location>
        <begin position="231"/>
        <end position="256"/>
    </location>
</feature>
<dbReference type="InterPro" id="IPR017452">
    <property type="entry name" value="GPCR_Rhodpsn_7TM"/>
</dbReference>
<dbReference type="PROSITE" id="PS50262">
    <property type="entry name" value="G_PROTEIN_RECEP_F1_2"/>
    <property type="match status" value="1"/>
</dbReference>
<dbReference type="SUPFAM" id="SSF81321">
    <property type="entry name" value="Family A G protein-coupled receptor-like"/>
    <property type="match status" value="1"/>
</dbReference>
<dbReference type="PANTHER" id="PTHR24248:SF120">
    <property type="entry name" value="G-PROTEIN COUPLED RECEPTORS FAMILY 1 PROFILE DOMAIN-CONTAINING PROTEIN"/>
    <property type="match status" value="1"/>
</dbReference>
<evidence type="ECO:0000256" key="5">
    <source>
        <dbReference type="ARBA" id="ARBA00023040"/>
    </source>
</evidence>
<name>A0AAN9GHK2_9CAEN</name>
<feature type="transmembrane region" description="Helical" evidence="10">
    <location>
        <begin position="452"/>
        <end position="475"/>
    </location>
</feature>
<evidence type="ECO:0000256" key="9">
    <source>
        <dbReference type="SAM" id="MobiDB-lite"/>
    </source>
</evidence>
<keyword evidence="3 10" id="KW-0812">Transmembrane</keyword>
<dbReference type="GO" id="GO:0071880">
    <property type="term" value="P:adenylate cyclase-activating adrenergic receptor signaling pathway"/>
    <property type="evidence" value="ECO:0007669"/>
    <property type="project" value="TreeGrafter"/>
</dbReference>
<feature type="transmembrane region" description="Helical" evidence="10">
    <location>
        <begin position="191"/>
        <end position="211"/>
    </location>
</feature>
<feature type="transmembrane region" description="Helical" evidence="10">
    <location>
        <begin position="149"/>
        <end position="170"/>
    </location>
</feature>
<feature type="domain" description="G-protein coupled receptors family 1 profile" evidence="11">
    <location>
        <begin position="90"/>
        <end position="507"/>
    </location>
</feature>
<feature type="transmembrane region" description="Helical" evidence="10">
    <location>
        <begin position="73"/>
        <end position="98"/>
    </location>
</feature>
<sequence length="548" mass="60629">MTSIVDSADFVDFEDFSSSISNKHSSTDDSTEMQLDEANLSTVITELGNRAQTNPSSPLPCILQETLLPVQALVLAVPLMLLIIVVSLGGNVMVVMSFRRGSMQVDAQSLYLLNLAVSDLLISAVCMPLHAVSMIFSSRWLLGPVLCKLYTAVQLTLLNVTTLALVLVAVDGLVQANMDVRSTVAEAKRRARLLLAACWILAVVVHVPETVVSDWVRGYSVLRPFECRPEFYLSVARVVFLQVWDFFLPVIVLSVVNTKLYFRLKSLSLTILAYSTNLKTQQLCEVQLGPEADVQRHSHNFGFRQVFSETNRTSSASPTGDFNASSAVTFECRAGTSADVGEGQANAAQPVNASQPTTSIPKVRLHKVILSKAGKLRQEKRQRRRRNKWSKSHTGEAYISGGEEPITPATTSGTASSTFVSLATMEAGSGGGDDHRHPRQLQLDTPRRLKRVAMIMFTLVLILVVCWLPYSVAFLLTSVCQDCVHPILYGGLVWLLYCKSCINPFLYAYNTFAFRNKFRRLLARVVPVKRLRRIPTDRVSNERASILN</sequence>
<keyword evidence="8" id="KW-0807">Transducer</keyword>
<evidence type="ECO:0000256" key="1">
    <source>
        <dbReference type="ARBA" id="ARBA00004651"/>
    </source>
</evidence>
<keyword evidence="5" id="KW-0297">G-protein coupled receptor</keyword>
<protein>
    <recommendedName>
        <fullName evidence="11">G-protein coupled receptors family 1 profile domain-containing protein</fullName>
    </recommendedName>
</protein>